<organism evidence="4 5">
    <name type="scientific">Kitasatospora terrestris</name>
    <dbReference type="NCBI Taxonomy" id="258051"/>
    <lineage>
        <taxon>Bacteria</taxon>
        <taxon>Bacillati</taxon>
        <taxon>Actinomycetota</taxon>
        <taxon>Actinomycetes</taxon>
        <taxon>Kitasatosporales</taxon>
        <taxon>Streptomycetaceae</taxon>
        <taxon>Kitasatospora</taxon>
    </lineage>
</organism>
<feature type="domain" description="HTH merR-type" evidence="3">
    <location>
        <begin position="25"/>
        <end position="94"/>
    </location>
</feature>
<feature type="region of interest" description="Disordered" evidence="2">
    <location>
        <begin position="1"/>
        <end position="31"/>
    </location>
</feature>
<dbReference type="EMBL" id="BAABIS010000001">
    <property type="protein sequence ID" value="GAA4876791.1"/>
    <property type="molecule type" value="Genomic_DNA"/>
</dbReference>
<gene>
    <name evidence="4" type="ORF">GCM10023235_65730</name>
</gene>
<dbReference type="Gene3D" id="1.10.1660.10">
    <property type="match status" value="1"/>
</dbReference>
<feature type="region of interest" description="Disordered" evidence="2">
    <location>
        <begin position="89"/>
        <end position="129"/>
    </location>
</feature>
<evidence type="ECO:0000313" key="5">
    <source>
        <dbReference type="Proteomes" id="UP001501752"/>
    </source>
</evidence>
<dbReference type="InterPro" id="IPR036594">
    <property type="entry name" value="Meth_synthase_dom"/>
</dbReference>
<evidence type="ECO:0000259" key="3">
    <source>
        <dbReference type="SMART" id="SM00422"/>
    </source>
</evidence>
<reference evidence="5" key="1">
    <citation type="journal article" date="2019" name="Int. J. Syst. Evol. Microbiol.">
        <title>The Global Catalogue of Microorganisms (GCM) 10K type strain sequencing project: providing services to taxonomists for standard genome sequencing and annotation.</title>
        <authorList>
            <consortium name="The Broad Institute Genomics Platform"/>
            <consortium name="The Broad Institute Genome Sequencing Center for Infectious Disease"/>
            <person name="Wu L."/>
            <person name="Ma J."/>
        </authorList>
    </citation>
    <scope>NUCLEOTIDE SEQUENCE [LARGE SCALE GENOMIC DNA]</scope>
    <source>
        <strain evidence="5">JCM 13006</strain>
    </source>
</reference>
<dbReference type="Pfam" id="PF02607">
    <property type="entry name" value="B12-binding_2"/>
    <property type="match status" value="1"/>
</dbReference>
<comment type="caution">
    <text evidence="4">The sequence shown here is derived from an EMBL/GenBank/DDBJ whole genome shotgun (WGS) entry which is preliminary data.</text>
</comment>
<protein>
    <submittedName>
        <fullName evidence="4">MerR family transcriptional regulator</fullName>
    </submittedName>
</protein>
<dbReference type="RefSeq" id="WP_345700534.1">
    <property type="nucleotide sequence ID" value="NZ_BAABIS010000001.1"/>
</dbReference>
<sequence>MAGPVTSQSPERPAALGDHAGGVGVTTGDVARRFGVSPTTVRSWERRYGIGPAHHETGRHRRWSPQDIAVLETMCALTARGVAPGEAARSALRSASDRTVSGGTAGAVRGRPVSTERPAAPGGSSALPVGPVRPECRGLARAAVRLDSVEVSRILRTVVADLGVVGAWTEVMAPALRAAGRKWAAEGERYVEVEHLLSWHVSTALRVVADRCGDPRPGPFALLAGTPRELHTLPLDALVAGLAERGLPSRMLGPAVPAQALLEAVRRTGPAAVALWSQTDRTADHALARQAMEAAWGGRGSRSHPFVLAAGPGWAPSRPQGLVRPHDLTGALDHIERLLTA</sequence>
<dbReference type="InterPro" id="IPR047057">
    <property type="entry name" value="MerR_fam"/>
</dbReference>
<dbReference type="InterPro" id="IPR000551">
    <property type="entry name" value="MerR-type_HTH_dom"/>
</dbReference>
<keyword evidence="5" id="KW-1185">Reference proteome</keyword>
<keyword evidence="1" id="KW-0238">DNA-binding</keyword>
<dbReference type="InterPro" id="IPR009061">
    <property type="entry name" value="DNA-bd_dom_put_sf"/>
</dbReference>
<proteinExistence type="predicted"/>
<dbReference type="PANTHER" id="PTHR30204">
    <property type="entry name" value="REDOX-CYCLING DRUG-SENSING TRANSCRIPTIONAL ACTIVATOR SOXR"/>
    <property type="match status" value="1"/>
</dbReference>
<dbReference type="Gene3D" id="3.40.50.280">
    <property type="entry name" value="Cobalamin-binding domain"/>
    <property type="match status" value="1"/>
</dbReference>
<dbReference type="SUPFAM" id="SSF46955">
    <property type="entry name" value="Putative DNA-binding domain"/>
    <property type="match status" value="1"/>
</dbReference>
<name>A0ABP9EET6_9ACTN</name>
<evidence type="ECO:0000256" key="2">
    <source>
        <dbReference type="SAM" id="MobiDB-lite"/>
    </source>
</evidence>
<dbReference type="Gene3D" id="1.10.1240.10">
    <property type="entry name" value="Methionine synthase domain"/>
    <property type="match status" value="1"/>
</dbReference>
<dbReference type="SMART" id="SM00422">
    <property type="entry name" value="HTH_MERR"/>
    <property type="match status" value="1"/>
</dbReference>
<dbReference type="Pfam" id="PF13411">
    <property type="entry name" value="MerR_1"/>
    <property type="match status" value="1"/>
</dbReference>
<evidence type="ECO:0000256" key="1">
    <source>
        <dbReference type="ARBA" id="ARBA00023125"/>
    </source>
</evidence>
<feature type="compositionally biased region" description="Polar residues" evidence="2">
    <location>
        <begin position="1"/>
        <end position="10"/>
    </location>
</feature>
<dbReference type="InterPro" id="IPR003759">
    <property type="entry name" value="Cbl-bd_cap"/>
</dbReference>
<dbReference type="Proteomes" id="UP001501752">
    <property type="component" value="Unassembled WGS sequence"/>
</dbReference>
<accession>A0ABP9EET6</accession>
<dbReference type="PANTHER" id="PTHR30204:SF97">
    <property type="entry name" value="MERR FAMILY REGULATORY PROTEIN"/>
    <property type="match status" value="1"/>
</dbReference>
<feature type="compositionally biased region" description="Low complexity" evidence="2">
    <location>
        <begin position="89"/>
        <end position="98"/>
    </location>
</feature>
<evidence type="ECO:0000313" key="4">
    <source>
        <dbReference type="EMBL" id="GAA4876791.1"/>
    </source>
</evidence>